<evidence type="ECO:0000256" key="4">
    <source>
        <dbReference type="ARBA" id="ARBA00022777"/>
    </source>
</evidence>
<comment type="subcellular location">
    <subcellularLocation>
        <location evidence="6">Cytoplasm</location>
    </subcellularLocation>
</comment>
<dbReference type="InterPro" id="IPR004372">
    <property type="entry name" value="Ac/propionate_kinase"/>
</dbReference>
<dbReference type="InterPro" id="IPR023865">
    <property type="entry name" value="Aliphatic_acid_kinase_CS"/>
</dbReference>
<name>A0A378I334_9GAMM</name>
<dbReference type="InterPro" id="IPR043129">
    <property type="entry name" value="ATPase_NBD"/>
</dbReference>
<feature type="binding site" evidence="6">
    <location>
        <position position="24"/>
    </location>
    <ligand>
        <name>ATP</name>
        <dbReference type="ChEBI" id="CHEBI:30616"/>
    </ligand>
</feature>
<dbReference type="SUPFAM" id="SSF53067">
    <property type="entry name" value="Actin-like ATPase domain"/>
    <property type="match status" value="2"/>
</dbReference>
<dbReference type="InterPro" id="IPR000890">
    <property type="entry name" value="Aliphatic_acid_kin_short-chain"/>
</dbReference>
<feature type="site" description="Transition state stabilizer" evidence="6">
    <location>
        <position position="186"/>
    </location>
</feature>
<keyword evidence="6" id="KW-0479">Metal-binding</keyword>
<comment type="similarity">
    <text evidence="1 6 7">Belongs to the acetokinase family.</text>
</comment>
<dbReference type="HAMAP" id="MF_00020">
    <property type="entry name" value="Acetate_kinase"/>
    <property type="match status" value="1"/>
</dbReference>
<dbReference type="Pfam" id="PF00871">
    <property type="entry name" value="Acetate_kinase"/>
    <property type="match status" value="1"/>
</dbReference>
<reference evidence="8 9" key="1">
    <citation type="submission" date="2018-06" db="EMBL/GenBank/DDBJ databases">
        <authorList>
            <consortium name="Pathogen Informatics"/>
            <person name="Doyle S."/>
        </authorList>
    </citation>
    <scope>NUCLEOTIDE SEQUENCE [LARGE SCALE GENOMIC DNA]</scope>
    <source>
        <strain evidence="8 9">NCTC13315</strain>
    </source>
</reference>
<dbReference type="PRINTS" id="PR00471">
    <property type="entry name" value="ACETATEKNASE"/>
</dbReference>
<dbReference type="GO" id="GO:0005524">
    <property type="term" value="F:ATP binding"/>
    <property type="evidence" value="ECO:0007669"/>
    <property type="project" value="UniProtKB-KW"/>
</dbReference>
<feature type="active site" description="Proton donor/acceptor" evidence="6">
    <location>
        <position position="154"/>
    </location>
</feature>
<feature type="binding site" evidence="6">
    <location>
        <position position="388"/>
    </location>
    <ligand>
        <name>Mg(2+)</name>
        <dbReference type="ChEBI" id="CHEBI:18420"/>
    </ligand>
</feature>
<keyword evidence="2 6" id="KW-0808">Transferase</keyword>
<dbReference type="PROSITE" id="PS01075">
    <property type="entry name" value="ACETATE_KINASE_1"/>
    <property type="match status" value="1"/>
</dbReference>
<keyword evidence="6" id="KW-0963">Cytoplasm</keyword>
<dbReference type="Proteomes" id="UP000254968">
    <property type="component" value="Unassembled WGS sequence"/>
</dbReference>
<evidence type="ECO:0000313" key="9">
    <source>
        <dbReference type="Proteomes" id="UP000254968"/>
    </source>
</evidence>
<dbReference type="NCBIfam" id="TIGR00016">
    <property type="entry name" value="ackA"/>
    <property type="match status" value="1"/>
</dbReference>
<keyword evidence="6" id="KW-0460">Magnesium</keyword>
<keyword evidence="5 6" id="KW-0067">ATP-binding</keyword>
<evidence type="ECO:0000256" key="6">
    <source>
        <dbReference type="HAMAP-Rule" id="MF_00020"/>
    </source>
</evidence>
<dbReference type="GO" id="GO:0006083">
    <property type="term" value="P:acetate metabolic process"/>
    <property type="evidence" value="ECO:0007669"/>
    <property type="project" value="TreeGrafter"/>
</dbReference>
<comment type="subunit">
    <text evidence="6">Homodimer.</text>
</comment>
<keyword evidence="3 6" id="KW-0547">Nucleotide-binding</keyword>
<dbReference type="PIRSF" id="PIRSF000722">
    <property type="entry name" value="Acetate_prop_kin"/>
    <property type="match status" value="1"/>
</dbReference>
<evidence type="ECO:0000256" key="1">
    <source>
        <dbReference type="ARBA" id="ARBA00008748"/>
    </source>
</evidence>
<keyword evidence="9" id="KW-1185">Reference proteome</keyword>
<feature type="binding site" evidence="6">
    <location>
        <begin position="214"/>
        <end position="218"/>
    </location>
    <ligand>
        <name>ATP</name>
        <dbReference type="ChEBI" id="CHEBI:30616"/>
    </ligand>
</feature>
<accession>A0A378I334</accession>
<dbReference type="Gene3D" id="3.30.420.40">
    <property type="match status" value="2"/>
</dbReference>
<dbReference type="EC" id="2.7.2.1" evidence="6"/>
<comment type="catalytic activity">
    <reaction evidence="6">
        <text>acetate + ATP = acetyl phosphate + ADP</text>
        <dbReference type="Rhea" id="RHEA:11352"/>
        <dbReference type="ChEBI" id="CHEBI:22191"/>
        <dbReference type="ChEBI" id="CHEBI:30089"/>
        <dbReference type="ChEBI" id="CHEBI:30616"/>
        <dbReference type="ChEBI" id="CHEBI:456216"/>
        <dbReference type="EC" id="2.7.2.1"/>
    </reaction>
</comment>
<feature type="binding site" evidence="6">
    <location>
        <begin position="287"/>
        <end position="289"/>
    </location>
    <ligand>
        <name>ATP</name>
        <dbReference type="ChEBI" id="CHEBI:30616"/>
    </ligand>
</feature>
<dbReference type="RefSeq" id="WP_115302813.1">
    <property type="nucleotide sequence ID" value="NZ_CAAAHO010000004.1"/>
</dbReference>
<protein>
    <recommendedName>
        <fullName evidence="6">Acetate kinase</fullName>
        <ecNumber evidence="6">2.7.2.1</ecNumber>
    </recommendedName>
    <alternativeName>
        <fullName evidence="6">Acetokinase</fullName>
    </alternativeName>
</protein>
<proteinExistence type="inferred from homology"/>
<dbReference type="UniPathway" id="UPA00340">
    <property type="reaction ID" value="UER00458"/>
</dbReference>
<dbReference type="OrthoDB" id="9802453at2"/>
<dbReference type="GO" id="GO:0005737">
    <property type="term" value="C:cytoplasm"/>
    <property type="evidence" value="ECO:0007669"/>
    <property type="project" value="UniProtKB-SubCell"/>
</dbReference>
<evidence type="ECO:0000313" key="8">
    <source>
        <dbReference type="EMBL" id="STX29115.1"/>
    </source>
</evidence>
<comment type="pathway">
    <text evidence="6">Metabolic intermediate biosynthesis; acetyl-CoA biosynthesis; acetyl-CoA from acetate: step 1/2.</text>
</comment>
<feature type="binding site" evidence="6">
    <location>
        <begin position="335"/>
        <end position="339"/>
    </location>
    <ligand>
        <name>ATP</name>
        <dbReference type="ChEBI" id="CHEBI:30616"/>
    </ligand>
</feature>
<dbReference type="PANTHER" id="PTHR21060:SF15">
    <property type="entry name" value="ACETATE KINASE-RELATED"/>
    <property type="match status" value="1"/>
</dbReference>
<dbReference type="EMBL" id="UGNV01000001">
    <property type="protein sequence ID" value="STX29115.1"/>
    <property type="molecule type" value="Genomic_DNA"/>
</dbReference>
<dbReference type="GO" id="GO:0008776">
    <property type="term" value="F:acetate kinase activity"/>
    <property type="evidence" value="ECO:0007669"/>
    <property type="project" value="UniProtKB-UniRule"/>
</dbReference>
<comment type="function">
    <text evidence="6">Catalyzes the formation of acetyl phosphate from acetate and ATP. Can also catalyze the reverse reaction.</text>
</comment>
<feature type="binding site" evidence="6">
    <location>
        <position position="97"/>
    </location>
    <ligand>
        <name>substrate</name>
    </ligand>
</feature>
<evidence type="ECO:0000256" key="7">
    <source>
        <dbReference type="RuleBase" id="RU003835"/>
    </source>
</evidence>
<dbReference type="GO" id="GO:0006085">
    <property type="term" value="P:acetyl-CoA biosynthetic process"/>
    <property type="evidence" value="ECO:0007669"/>
    <property type="project" value="UniProtKB-UniRule"/>
</dbReference>
<comment type="cofactor">
    <cofactor evidence="6">
        <name>Mg(2+)</name>
        <dbReference type="ChEBI" id="CHEBI:18420"/>
    </cofactor>
    <cofactor evidence="6">
        <name>Mn(2+)</name>
        <dbReference type="ChEBI" id="CHEBI:29035"/>
    </cofactor>
    <text evidence="6">Mg(2+). Can also accept Mn(2+).</text>
</comment>
<dbReference type="GO" id="GO:0000287">
    <property type="term" value="F:magnesium ion binding"/>
    <property type="evidence" value="ECO:0007669"/>
    <property type="project" value="UniProtKB-UniRule"/>
</dbReference>
<evidence type="ECO:0000256" key="5">
    <source>
        <dbReference type="ARBA" id="ARBA00022840"/>
    </source>
</evidence>
<gene>
    <name evidence="6 8" type="primary">ackA</name>
    <name evidence="8" type="ORF">NCTC13315_01650</name>
</gene>
<sequence>MVTEQLNKRQPCILTINAGSSSIKYKVFTHQNNNKNTVLLSGLIEGIAEKTGQWHHHYQQKEQLNCYFSNHQEAFSALEERLKKDLNNKIIVGVGHRVVHGGQHLWQPTIITSAVLTEIKSLAKLAPLHNPINAAGIEYAQSHFKEAIHVAVFDTGFHHTMPNHTHLYAIDTQIAQQFHIQRYGFHGINHDYVSHEAANYLKKSLLTCNFISLHLGNGASACLIKQGKSFDTSMGMTPLAGLIMGTRCGDIDPAIPIFLQEQGLEASQINDLLNKNSGLKGIAHENDMRAIVERFHLGDKEAILALEMYVYAIQKIIGAYLSQTENLDALIFTGGVGENSALIREKIMTPLIHFGFIIDKVLNSAVKKGCCYQLSYQGIPIIIVPGDEESWIAKQVAEKLVNRPQ</sequence>
<organism evidence="8 9">
    <name type="scientific">Legionella beliardensis</name>
    <dbReference type="NCBI Taxonomy" id="91822"/>
    <lineage>
        <taxon>Bacteria</taxon>
        <taxon>Pseudomonadati</taxon>
        <taxon>Pseudomonadota</taxon>
        <taxon>Gammaproteobacteria</taxon>
        <taxon>Legionellales</taxon>
        <taxon>Legionellaceae</taxon>
        <taxon>Legionella</taxon>
    </lineage>
</organism>
<keyword evidence="4 6" id="KW-0418">Kinase</keyword>
<dbReference type="AlphaFoldDB" id="A0A378I334"/>
<evidence type="ECO:0000256" key="3">
    <source>
        <dbReference type="ARBA" id="ARBA00022741"/>
    </source>
</evidence>
<feature type="binding site" evidence="6">
    <location>
        <position position="17"/>
    </location>
    <ligand>
        <name>Mg(2+)</name>
        <dbReference type="ChEBI" id="CHEBI:18420"/>
    </ligand>
</feature>
<feature type="site" description="Transition state stabilizer" evidence="6">
    <location>
        <position position="247"/>
    </location>
</feature>
<dbReference type="PANTHER" id="PTHR21060">
    <property type="entry name" value="ACETATE KINASE"/>
    <property type="match status" value="1"/>
</dbReference>
<evidence type="ECO:0000256" key="2">
    <source>
        <dbReference type="ARBA" id="ARBA00022679"/>
    </source>
</evidence>